<feature type="compositionally biased region" description="Basic and acidic residues" evidence="1">
    <location>
        <begin position="156"/>
        <end position="167"/>
    </location>
</feature>
<feature type="non-terminal residue" evidence="3">
    <location>
        <position position="1"/>
    </location>
</feature>
<dbReference type="FunFam" id="2.30.29.30:FF:000024">
    <property type="entry name" value="Spectrin beta chain"/>
    <property type="match status" value="1"/>
</dbReference>
<evidence type="ECO:0000313" key="4">
    <source>
        <dbReference type="Proteomes" id="UP000499080"/>
    </source>
</evidence>
<sequence length="175" mass="20383">AKTDITEVDTQAAEREKKAEVLRPSSLIQKPFEGPLMRKHNFESATKRATNRSWEKVYLLVKDRTLYTYKDQKHCKQEPDNFYHGEPPIDLRGSDAGIALDYTKRRHVLKLRLAGGGEYLFQAKDEEEMLRWLSHLQQASSEETAGPGHSQTLPLRRSEERKDEQKRRSLFSKKK</sequence>
<reference evidence="3 4" key="1">
    <citation type="journal article" date="2019" name="Sci. Rep.">
        <title>Orb-weaving spider Araneus ventricosus genome elucidates the spidroin gene catalogue.</title>
        <authorList>
            <person name="Kono N."/>
            <person name="Nakamura H."/>
            <person name="Ohtoshi R."/>
            <person name="Moran D.A.P."/>
            <person name="Shinohara A."/>
            <person name="Yoshida Y."/>
            <person name="Fujiwara M."/>
            <person name="Mori M."/>
            <person name="Tomita M."/>
            <person name="Arakawa K."/>
        </authorList>
    </citation>
    <scope>NUCLEOTIDE SEQUENCE [LARGE SCALE GENOMIC DNA]</scope>
</reference>
<accession>A0A4Y2TPZ8</accession>
<comment type="caution">
    <text evidence="3">The sequence shown here is derived from an EMBL/GenBank/DDBJ whole genome shotgun (WGS) entry which is preliminary data.</text>
</comment>
<evidence type="ECO:0000259" key="2">
    <source>
        <dbReference type="PROSITE" id="PS50003"/>
    </source>
</evidence>
<dbReference type="Gene3D" id="2.30.29.30">
    <property type="entry name" value="Pleckstrin-homology domain (PH domain)/Phosphotyrosine-binding domain (PTB)"/>
    <property type="match status" value="1"/>
</dbReference>
<name>A0A4Y2TPZ8_ARAVE</name>
<feature type="region of interest" description="Disordered" evidence="1">
    <location>
        <begin position="138"/>
        <end position="175"/>
    </location>
</feature>
<dbReference type="CDD" id="cd10571">
    <property type="entry name" value="PH_beta_spectrin"/>
    <property type="match status" value="1"/>
</dbReference>
<keyword evidence="4" id="KW-1185">Reference proteome</keyword>
<dbReference type="SMART" id="SM00233">
    <property type="entry name" value="PH"/>
    <property type="match status" value="1"/>
</dbReference>
<dbReference type="EMBL" id="BGPR01029988">
    <property type="protein sequence ID" value="GBO02171.1"/>
    <property type="molecule type" value="Genomic_DNA"/>
</dbReference>
<proteinExistence type="predicted"/>
<dbReference type="Pfam" id="PF15410">
    <property type="entry name" value="PH_9"/>
    <property type="match status" value="1"/>
</dbReference>
<dbReference type="InterPro" id="IPR011993">
    <property type="entry name" value="PH-like_dom_sf"/>
</dbReference>
<feature type="domain" description="PH" evidence="2">
    <location>
        <begin position="29"/>
        <end position="141"/>
    </location>
</feature>
<dbReference type="Proteomes" id="UP000499080">
    <property type="component" value="Unassembled WGS sequence"/>
</dbReference>
<dbReference type="PROSITE" id="PS50003">
    <property type="entry name" value="PH_DOMAIN"/>
    <property type="match status" value="1"/>
</dbReference>
<evidence type="ECO:0000256" key="1">
    <source>
        <dbReference type="SAM" id="MobiDB-lite"/>
    </source>
</evidence>
<dbReference type="InterPro" id="IPR001605">
    <property type="entry name" value="PH_dom-spectrin-type"/>
</dbReference>
<feature type="compositionally biased region" description="Polar residues" evidence="1">
    <location>
        <begin position="138"/>
        <end position="153"/>
    </location>
</feature>
<dbReference type="PRINTS" id="PR00683">
    <property type="entry name" value="SPECTRINPH"/>
</dbReference>
<organism evidence="3 4">
    <name type="scientific">Araneus ventricosus</name>
    <name type="common">Orbweaver spider</name>
    <name type="synonym">Epeira ventricosa</name>
    <dbReference type="NCBI Taxonomy" id="182803"/>
    <lineage>
        <taxon>Eukaryota</taxon>
        <taxon>Metazoa</taxon>
        <taxon>Ecdysozoa</taxon>
        <taxon>Arthropoda</taxon>
        <taxon>Chelicerata</taxon>
        <taxon>Arachnida</taxon>
        <taxon>Araneae</taxon>
        <taxon>Araneomorphae</taxon>
        <taxon>Entelegynae</taxon>
        <taxon>Araneoidea</taxon>
        <taxon>Araneidae</taxon>
        <taxon>Araneus</taxon>
    </lineage>
</organism>
<dbReference type="GO" id="GO:0005543">
    <property type="term" value="F:phospholipid binding"/>
    <property type="evidence" value="ECO:0007669"/>
    <property type="project" value="InterPro"/>
</dbReference>
<dbReference type="AlphaFoldDB" id="A0A4Y2TPZ8"/>
<protein>
    <submittedName>
        <fullName evidence="3">Spectrin beta chain</fullName>
    </submittedName>
</protein>
<dbReference type="PANTHER" id="PTHR37283">
    <property type="entry name" value="PH DOMAIN-CONTAINING PROTEIN YHR131C"/>
    <property type="match status" value="1"/>
</dbReference>
<dbReference type="OrthoDB" id="6537800at2759"/>
<dbReference type="InterPro" id="IPR001849">
    <property type="entry name" value="PH_domain"/>
</dbReference>
<dbReference type="SUPFAM" id="SSF50729">
    <property type="entry name" value="PH domain-like"/>
    <property type="match status" value="1"/>
</dbReference>
<dbReference type="PANTHER" id="PTHR37283:SF1">
    <property type="entry name" value="PH DOMAIN-CONTAINING PROTEIN YHR131C"/>
    <property type="match status" value="1"/>
</dbReference>
<dbReference type="InterPro" id="IPR041681">
    <property type="entry name" value="PH_9"/>
</dbReference>
<evidence type="ECO:0000313" key="3">
    <source>
        <dbReference type="EMBL" id="GBO02171.1"/>
    </source>
</evidence>
<gene>
    <name evidence="3" type="primary">beta-Spec_2</name>
    <name evidence="3" type="ORF">AVEN_145379_1</name>
</gene>